<organism evidence="2 3">
    <name type="scientific">Portunus trituberculatus</name>
    <name type="common">Swimming crab</name>
    <name type="synonym">Neptunus trituberculatus</name>
    <dbReference type="NCBI Taxonomy" id="210409"/>
    <lineage>
        <taxon>Eukaryota</taxon>
        <taxon>Metazoa</taxon>
        <taxon>Ecdysozoa</taxon>
        <taxon>Arthropoda</taxon>
        <taxon>Crustacea</taxon>
        <taxon>Multicrustacea</taxon>
        <taxon>Malacostraca</taxon>
        <taxon>Eumalacostraca</taxon>
        <taxon>Eucarida</taxon>
        <taxon>Decapoda</taxon>
        <taxon>Pleocyemata</taxon>
        <taxon>Brachyura</taxon>
        <taxon>Eubrachyura</taxon>
        <taxon>Portunoidea</taxon>
        <taxon>Portunidae</taxon>
        <taxon>Portuninae</taxon>
        <taxon>Portunus</taxon>
    </lineage>
</organism>
<gene>
    <name evidence="2" type="ORF">E2C01_061097</name>
</gene>
<dbReference type="EMBL" id="VSRR010025539">
    <property type="protein sequence ID" value="MPC66938.1"/>
    <property type="molecule type" value="Genomic_DNA"/>
</dbReference>
<dbReference type="Proteomes" id="UP000324222">
    <property type="component" value="Unassembled WGS sequence"/>
</dbReference>
<sequence length="169" mass="18918">MMRIKDKRGDRESSQGGIRRGEGGGSRLCLLIRLTTSITIRTPGKTDGVHPKRETFYLDDTIAMHLGRNMISPPKTRNSSLRRTQKANTHSLFTFIDIDSNYRLVQYRLPLHPFPVAVGTVGFPANDSPPGNIPSSPSHYTPFLFRHAVLTLRVIHSLITFKSFTSATI</sequence>
<feature type="region of interest" description="Disordered" evidence="1">
    <location>
        <begin position="1"/>
        <end position="22"/>
    </location>
</feature>
<protein>
    <submittedName>
        <fullName evidence="2">Uncharacterized protein</fullName>
    </submittedName>
</protein>
<evidence type="ECO:0000256" key="1">
    <source>
        <dbReference type="SAM" id="MobiDB-lite"/>
    </source>
</evidence>
<reference evidence="2 3" key="1">
    <citation type="submission" date="2019-05" db="EMBL/GenBank/DDBJ databases">
        <title>Another draft genome of Portunus trituberculatus and its Hox gene families provides insights of decapod evolution.</title>
        <authorList>
            <person name="Jeong J.-H."/>
            <person name="Song I."/>
            <person name="Kim S."/>
            <person name="Choi T."/>
            <person name="Kim D."/>
            <person name="Ryu S."/>
            <person name="Kim W."/>
        </authorList>
    </citation>
    <scope>NUCLEOTIDE SEQUENCE [LARGE SCALE GENOMIC DNA]</scope>
    <source>
        <tissue evidence="2">Muscle</tissue>
    </source>
</reference>
<keyword evidence="3" id="KW-1185">Reference proteome</keyword>
<evidence type="ECO:0000313" key="2">
    <source>
        <dbReference type="EMBL" id="MPC66938.1"/>
    </source>
</evidence>
<dbReference type="AlphaFoldDB" id="A0A5B7HDF6"/>
<name>A0A5B7HDF6_PORTR</name>
<evidence type="ECO:0000313" key="3">
    <source>
        <dbReference type="Proteomes" id="UP000324222"/>
    </source>
</evidence>
<accession>A0A5B7HDF6</accession>
<proteinExistence type="predicted"/>
<comment type="caution">
    <text evidence="2">The sequence shown here is derived from an EMBL/GenBank/DDBJ whole genome shotgun (WGS) entry which is preliminary data.</text>
</comment>